<accession>A0ABD3CIS9</accession>
<gene>
    <name evidence="1" type="ORF">CASFOL_027902</name>
</gene>
<protein>
    <submittedName>
        <fullName evidence="1">Uncharacterized protein</fullName>
    </submittedName>
</protein>
<dbReference type="Proteomes" id="UP001632038">
    <property type="component" value="Unassembled WGS sequence"/>
</dbReference>
<reference evidence="2" key="1">
    <citation type="journal article" date="2024" name="IScience">
        <title>Strigolactones Initiate the Formation of Haustorium-like Structures in Castilleja.</title>
        <authorList>
            <person name="Buerger M."/>
            <person name="Peterson D."/>
            <person name="Chory J."/>
        </authorList>
    </citation>
    <scope>NUCLEOTIDE SEQUENCE [LARGE SCALE GENOMIC DNA]</scope>
</reference>
<dbReference type="AlphaFoldDB" id="A0ABD3CIS9"/>
<organism evidence="1 2">
    <name type="scientific">Castilleja foliolosa</name>
    <dbReference type="NCBI Taxonomy" id="1961234"/>
    <lineage>
        <taxon>Eukaryota</taxon>
        <taxon>Viridiplantae</taxon>
        <taxon>Streptophyta</taxon>
        <taxon>Embryophyta</taxon>
        <taxon>Tracheophyta</taxon>
        <taxon>Spermatophyta</taxon>
        <taxon>Magnoliopsida</taxon>
        <taxon>eudicotyledons</taxon>
        <taxon>Gunneridae</taxon>
        <taxon>Pentapetalae</taxon>
        <taxon>asterids</taxon>
        <taxon>lamiids</taxon>
        <taxon>Lamiales</taxon>
        <taxon>Orobanchaceae</taxon>
        <taxon>Pedicularideae</taxon>
        <taxon>Castillejinae</taxon>
        <taxon>Castilleja</taxon>
    </lineage>
</organism>
<keyword evidence="2" id="KW-1185">Reference proteome</keyword>
<evidence type="ECO:0000313" key="2">
    <source>
        <dbReference type="Proteomes" id="UP001632038"/>
    </source>
</evidence>
<evidence type="ECO:0000313" key="1">
    <source>
        <dbReference type="EMBL" id="KAL3628856.1"/>
    </source>
</evidence>
<name>A0ABD3CIS9_9LAMI</name>
<comment type="caution">
    <text evidence="1">The sequence shown here is derived from an EMBL/GenBank/DDBJ whole genome shotgun (WGS) entry which is preliminary data.</text>
</comment>
<sequence length="58" mass="6587">MIWSGGFRKFSAINSPEKMFKMVIDVISAIEFNKNGDHMAVGDRGSRLVIFQSDCCWD</sequence>
<proteinExistence type="predicted"/>
<dbReference type="EMBL" id="JAVIJP010000036">
    <property type="protein sequence ID" value="KAL3628856.1"/>
    <property type="molecule type" value="Genomic_DNA"/>
</dbReference>